<gene>
    <name evidence="2" type="ORF">ARMGADRAFT_299525</name>
</gene>
<feature type="region of interest" description="Disordered" evidence="1">
    <location>
        <begin position="1"/>
        <end position="26"/>
    </location>
</feature>
<feature type="compositionally biased region" description="Polar residues" evidence="1">
    <location>
        <begin position="1"/>
        <end position="18"/>
    </location>
</feature>
<dbReference type="Proteomes" id="UP000217790">
    <property type="component" value="Unassembled WGS sequence"/>
</dbReference>
<dbReference type="EMBL" id="KZ293665">
    <property type="protein sequence ID" value="PBK90529.1"/>
    <property type="molecule type" value="Genomic_DNA"/>
</dbReference>
<sequence length="135" mass="15675">MMTSKVSMDPATQRNQAQFRPKSNDASPMTSYLPGLLYAHNPYAKFWTAKKDRTAKNIPSLWRRPGESFLQVVFQPFSRRRSWRTCMPSRLGFYISSSSLYAPRKVTWERLDLFGDPLVLRLFSDLHLNGSCVHE</sequence>
<organism evidence="2 3">
    <name type="scientific">Armillaria gallica</name>
    <name type="common">Bulbous honey fungus</name>
    <name type="synonym">Armillaria bulbosa</name>
    <dbReference type="NCBI Taxonomy" id="47427"/>
    <lineage>
        <taxon>Eukaryota</taxon>
        <taxon>Fungi</taxon>
        <taxon>Dikarya</taxon>
        <taxon>Basidiomycota</taxon>
        <taxon>Agaricomycotina</taxon>
        <taxon>Agaricomycetes</taxon>
        <taxon>Agaricomycetidae</taxon>
        <taxon>Agaricales</taxon>
        <taxon>Marasmiineae</taxon>
        <taxon>Physalacriaceae</taxon>
        <taxon>Armillaria</taxon>
    </lineage>
</organism>
<reference evidence="3" key="1">
    <citation type="journal article" date="2017" name="Nat. Ecol. Evol.">
        <title>Genome expansion and lineage-specific genetic innovations in the forest pathogenic fungi Armillaria.</title>
        <authorList>
            <person name="Sipos G."/>
            <person name="Prasanna A.N."/>
            <person name="Walter M.C."/>
            <person name="O'Connor E."/>
            <person name="Balint B."/>
            <person name="Krizsan K."/>
            <person name="Kiss B."/>
            <person name="Hess J."/>
            <person name="Varga T."/>
            <person name="Slot J."/>
            <person name="Riley R."/>
            <person name="Boka B."/>
            <person name="Rigling D."/>
            <person name="Barry K."/>
            <person name="Lee J."/>
            <person name="Mihaltcheva S."/>
            <person name="LaButti K."/>
            <person name="Lipzen A."/>
            <person name="Waldron R."/>
            <person name="Moloney N.M."/>
            <person name="Sperisen C."/>
            <person name="Kredics L."/>
            <person name="Vagvoelgyi C."/>
            <person name="Patrignani A."/>
            <person name="Fitzpatrick D."/>
            <person name="Nagy I."/>
            <person name="Doyle S."/>
            <person name="Anderson J.B."/>
            <person name="Grigoriev I.V."/>
            <person name="Gueldener U."/>
            <person name="Muensterkoetter M."/>
            <person name="Nagy L.G."/>
        </authorList>
    </citation>
    <scope>NUCLEOTIDE SEQUENCE [LARGE SCALE GENOMIC DNA]</scope>
    <source>
        <strain evidence="3">Ar21-2</strain>
    </source>
</reference>
<dbReference type="AlphaFoldDB" id="A0A2H3D5L5"/>
<protein>
    <submittedName>
        <fullName evidence="2">Uncharacterized protein</fullName>
    </submittedName>
</protein>
<evidence type="ECO:0000313" key="2">
    <source>
        <dbReference type="EMBL" id="PBK90529.1"/>
    </source>
</evidence>
<accession>A0A2H3D5L5</accession>
<evidence type="ECO:0000256" key="1">
    <source>
        <dbReference type="SAM" id="MobiDB-lite"/>
    </source>
</evidence>
<name>A0A2H3D5L5_ARMGA</name>
<keyword evidence="3" id="KW-1185">Reference proteome</keyword>
<dbReference type="OrthoDB" id="10467150at2759"/>
<proteinExistence type="predicted"/>
<dbReference type="InParanoid" id="A0A2H3D5L5"/>
<evidence type="ECO:0000313" key="3">
    <source>
        <dbReference type="Proteomes" id="UP000217790"/>
    </source>
</evidence>